<dbReference type="PANTHER" id="PTHR40082">
    <property type="entry name" value="BLR5956 PROTEIN"/>
    <property type="match status" value="1"/>
</dbReference>
<gene>
    <name evidence="2" type="ORF">AS25_06565</name>
</gene>
<dbReference type="InterPro" id="IPR003754">
    <property type="entry name" value="4pyrrol_synth_uPrphyn_synth"/>
</dbReference>
<dbReference type="CDD" id="cd06578">
    <property type="entry name" value="HemD"/>
    <property type="match status" value="1"/>
</dbReference>
<proteinExistence type="predicted"/>
<name>A0A0B0DGW1_9MICC</name>
<dbReference type="InterPro" id="IPR039793">
    <property type="entry name" value="UROS/Hem4"/>
</dbReference>
<dbReference type="SUPFAM" id="SSF69618">
    <property type="entry name" value="HemD-like"/>
    <property type="match status" value="1"/>
</dbReference>
<evidence type="ECO:0000313" key="3">
    <source>
        <dbReference type="Proteomes" id="UP000030664"/>
    </source>
</evidence>
<protein>
    <submittedName>
        <fullName evidence="2">Uroporphyrinogen III synthase</fullName>
    </submittedName>
</protein>
<evidence type="ECO:0000313" key="2">
    <source>
        <dbReference type="EMBL" id="KHE74474.1"/>
    </source>
</evidence>
<comment type="caution">
    <text evidence="2">The sequence shown here is derived from an EMBL/GenBank/DDBJ whole genome shotgun (WGS) entry which is preliminary data.</text>
</comment>
<dbReference type="PANTHER" id="PTHR40082:SF1">
    <property type="entry name" value="BLR5956 PROTEIN"/>
    <property type="match status" value="1"/>
</dbReference>
<dbReference type="GO" id="GO:0006780">
    <property type="term" value="P:uroporphyrinogen III biosynthetic process"/>
    <property type="evidence" value="ECO:0007669"/>
    <property type="project" value="InterPro"/>
</dbReference>
<reference evidence="2 3" key="1">
    <citation type="submission" date="2014-09" db="EMBL/GenBank/DDBJ databases">
        <title>High-quality draft genome sequence of Kocuria marina SO9-6, an actinobacterium isolated from a copper mine.</title>
        <authorList>
            <person name="Castro D.B."/>
            <person name="Pereira L.B."/>
            <person name="Silva M.V."/>
            <person name="Silva B.P."/>
            <person name="Zanardi B.R."/>
            <person name="Carlos C."/>
            <person name="Belgini D.R."/>
            <person name="Limache E.G."/>
            <person name="Lacerda G.V."/>
            <person name="Nery M.B."/>
            <person name="Gomes M.B."/>
            <person name="Souza S."/>
            <person name="Silva T.M."/>
            <person name="Rodrigues V.D."/>
            <person name="Paulino L.C."/>
            <person name="Vicentini R."/>
            <person name="Ferraz L.F."/>
            <person name="Ottoboni L.M."/>
        </authorList>
    </citation>
    <scope>NUCLEOTIDE SEQUENCE [LARGE SCALE GENOMIC DNA]</scope>
    <source>
        <strain evidence="2 3">SO9-6</strain>
    </source>
</reference>
<organism evidence="2 3">
    <name type="scientific">Kocuria marina</name>
    <dbReference type="NCBI Taxonomy" id="223184"/>
    <lineage>
        <taxon>Bacteria</taxon>
        <taxon>Bacillati</taxon>
        <taxon>Actinomycetota</taxon>
        <taxon>Actinomycetes</taxon>
        <taxon>Micrococcales</taxon>
        <taxon>Micrococcaceae</taxon>
        <taxon>Kocuria</taxon>
    </lineage>
</organism>
<dbReference type="RefSeq" id="WP_035963630.1">
    <property type="nucleotide sequence ID" value="NZ_JROM01000021.1"/>
</dbReference>
<dbReference type="Gene3D" id="3.40.50.10090">
    <property type="match status" value="2"/>
</dbReference>
<dbReference type="Proteomes" id="UP000030664">
    <property type="component" value="Unassembled WGS sequence"/>
</dbReference>
<dbReference type="InterPro" id="IPR036108">
    <property type="entry name" value="4pyrrol_syn_uPrphyn_synt_sf"/>
</dbReference>
<dbReference type="Pfam" id="PF02602">
    <property type="entry name" value="HEM4"/>
    <property type="match status" value="1"/>
</dbReference>
<feature type="domain" description="Tetrapyrrole biosynthesis uroporphyrinogen III synthase" evidence="1">
    <location>
        <begin position="28"/>
        <end position="269"/>
    </location>
</feature>
<accession>A0A0B0DGW1</accession>
<dbReference type="STRING" id="223184.AS25_06565"/>
<dbReference type="eggNOG" id="COG1587">
    <property type="taxonomic scope" value="Bacteria"/>
</dbReference>
<evidence type="ECO:0000259" key="1">
    <source>
        <dbReference type="Pfam" id="PF02602"/>
    </source>
</evidence>
<dbReference type="AlphaFoldDB" id="A0A0B0DGW1"/>
<sequence>MTTAEHPALTGLTVAVTAHRRAAEQGGAFERHGARVLHAPALKLAPVDEDDAVFATVRETIATPPDAVLVTTGYGFDRWLRVAEQEGLGDELLKTLRGVVVMARGAKARGQLQAKGVTCAYTGASGRTAELVDRVLAGDPAAQRPATVTVQVHGTTDEEQLERLRAGGIAVRVVAPYQWESADEGSRLAGLVRDVVAGEIDYVTFTAAPAVDALFDAARSVGAYDELVGALREGRCTAVAIGPVCVQPLEEAGITNAVVPERFRLGAMVKAVCDHAREAASR</sequence>
<dbReference type="GO" id="GO:0004852">
    <property type="term" value="F:uroporphyrinogen-III synthase activity"/>
    <property type="evidence" value="ECO:0007669"/>
    <property type="project" value="InterPro"/>
</dbReference>
<dbReference type="EMBL" id="JROM01000021">
    <property type="protein sequence ID" value="KHE74474.1"/>
    <property type="molecule type" value="Genomic_DNA"/>
</dbReference>